<keyword evidence="4 8" id="KW-1133">Transmembrane helix</keyword>
<feature type="transmembrane region" description="Helical" evidence="8">
    <location>
        <begin position="12"/>
        <end position="34"/>
    </location>
</feature>
<feature type="transmembrane region" description="Helical" evidence="8">
    <location>
        <begin position="109"/>
        <end position="133"/>
    </location>
</feature>
<protein>
    <recommendedName>
        <fullName evidence="11">Gustatory receptor</fullName>
    </recommendedName>
</protein>
<accession>A0AA38M2X8</accession>
<evidence type="ECO:0000256" key="4">
    <source>
        <dbReference type="ARBA" id="ARBA00022989"/>
    </source>
</evidence>
<evidence type="ECO:0000256" key="8">
    <source>
        <dbReference type="SAM" id="Phobius"/>
    </source>
</evidence>
<proteinExistence type="predicted"/>
<dbReference type="GO" id="GO:0030425">
    <property type="term" value="C:dendrite"/>
    <property type="evidence" value="ECO:0007669"/>
    <property type="project" value="TreeGrafter"/>
</dbReference>
<name>A0AA38M2X8_9CUCU</name>
<comment type="subcellular location">
    <subcellularLocation>
        <location evidence="1">Cell membrane</location>
        <topology evidence="1">Multi-pass membrane protein</topology>
    </subcellularLocation>
</comment>
<dbReference type="GO" id="GO:0007165">
    <property type="term" value="P:signal transduction"/>
    <property type="evidence" value="ECO:0007669"/>
    <property type="project" value="UniProtKB-KW"/>
</dbReference>
<organism evidence="9 10">
    <name type="scientific">Zophobas morio</name>
    <dbReference type="NCBI Taxonomy" id="2755281"/>
    <lineage>
        <taxon>Eukaryota</taxon>
        <taxon>Metazoa</taxon>
        <taxon>Ecdysozoa</taxon>
        <taxon>Arthropoda</taxon>
        <taxon>Hexapoda</taxon>
        <taxon>Insecta</taxon>
        <taxon>Pterygota</taxon>
        <taxon>Neoptera</taxon>
        <taxon>Endopterygota</taxon>
        <taxon>Coleoptera</taxon>
        <taxon>Polyphaga</taxon>
        <taxon>Cucujiformia</taxon>
        <taxon>Tenebrionidae</taxon>
        <taxon>Zophobas</taxon>
    </lineage>
</organism>
<dbReference type="GO" id="GO:0008049">
    <property type="term" value="P:male courtship behavior"/>
    <property type="evidence" value="ECO:0007669"/>
    <property type="project" value="TreeGrafter"/>
</dbReference>
<dbReference type="PANTHER" id="PTHR21143">
    <property type="entry name" value="INVERTEBRATE GUSTATORY RECEPTOR"/>
    <property type="match status" value="1"/>
</dbReference>
<keyword evidence="5 8" id="KW-0472">Membrane</keyword>
<dbReference type="GO" id="GO:0030424">
    <property type="term" value="C:axon"/>
    <property type="evidence" value="ECO:0007669"/>
    <property type="project" value="TreeGrafter"/>
</dbReference>
<dbReference type="GO" id="GO:0007635">
    <property type="term" value="P:chemosensory behavior"/>
    <property type="evidence" value="ECO:0007669"/>
    <property type="project" value="TreeGrafter"/>
</dbReference>
<evidence type="ECO:0000256" key="6">
    <source>
        <dbReference type="ARBA" id="ARBA00023170"/>
    </source>
</evidence>
<dbReference type="Proteomes" id="UP001168821">
    <property type="component" value="Unassembled WGS sequence"/>
</dbReference>
<evidence type="ECO:0000313" key="9">
    <source>
        <dbReference type="EMBL" id="KAJ3641795.1"/>
    </source>
</evidence>
<keyword evidence="7" id="KW-0807">Transducer</keyword>
<dbReference type="Pfam" id="PF08395">
    <property type="entry name" value="7tm_7"/>
    <property type="match status" value="1"/>
</dbReference>
<evidence type="ECO:0000256" key="7">
    <source>
        <dbReference type="ARBA" id="ARBA00023224"/>
    </source>
</evidence>
<dbReference type="GO" id="GO:0043025">
    <property type="term" value="C:neuronal cell body"/>
    <property type="evidence" value="ECO:0007669"/>
    <property type="project" value="TreeGrafter"/>
</dbReference>
<keyword evidence="6" id="KW-0675">Receptor</keyword>
<comment type="caution">
    <text evidence="9">The sequence shown here is derived from an EMBL/GenBank/DDBJ whole genome shotgun (WGS) entry which is preliminary data.</text>
</comment>
<evidence type="ECO:0008006" key="11">
    <source>
        <dbReference type="Google" id="ProtNLM"/>
    </source>
</evidence>
<sequence>MTPKSQKRHKNWLKILVLLTVVLHFVYFPVFPVFSVASVYYFMPTAIGLCDHLFLDDILQSISMEFSRINQELKTLATEQLYYPEMCAIDQLTLPHSDLVTLAIDINKLFDVVTISSMITWLVYAVDCVYFLVHSLVLENTNSGKVVLITFTALDGLLFVLWLSMMVRMYSRTQREANRTAELVHDVWNRCYKKINGDKKIVRGLELTSVRLFNHKLFFTAGNFFKLDETFCHMMVGAVATYVVILFQF</sequence>
<gene>
    <name evidence="9" type="ORF">Zmor_028270</name>
</gene>
<reference evidence="9" key="1">
    <citation type="journal article" date="2023" name="G3 (Bethesda)">
        <title>Whole genome assemblies of Zophobas morio and Tenebrio molitor.</title>
        <authorList>
            <person name="Kaur S."/>
            <person name="Stinson S.A."/>
            <person name="diCenzo G.C."/>
        </authorList>
    </citation>
    <scope>NUCLEOTIDE SEQUENCE</scope>
    <source>
        <strain evidence="9">QUZm001</strain>
    </source>
</reference>
<keyword evidence="2" id="KW-1003">Cell membrane</keyword>
<dbReference type="PANTHER" id="PTHR21143:SF133">
    <property type="entry name" value="GUSTATORY AND PHEROMONE RECEPTOR 32A-RELATED"/>
    <property type="match status" value="1"/>
</dbReference>
<dbReference type="InterPro" id="IPR013604">
    <property type="entry name" value="7TM_chemorcpt"/>
</dbReference>
<evidence type="ECO:0000256" key="5">
    <source>
        <dbReference type="ARBA" id="ARBA00023136"/>
    </source>
</evidence>
<feature type="transmembrane region" description="Helical" evidence="8">
    <location>
        <begin position="145"/>
        <end position="165"/>
    </location>
</feature>
<evidence type="ECO:0000256" key="1">
    <source>
        <dbReference type="ARBA" id="ARBA00004651"/>
    </source>
</evidence>
<dbReference type="AlphaFoldDB" id="A0AA38M2X8"/>
<evidence type="ECO:0000256" key="3">
    <source>
        <dbReference type="ARBA" id="ARBA00022692"/>
    </source>
</evidence>
<evidence type="ECO:0000313" key="10">
    <source>
        <dbReference type="Proteomes" id="UP001168821"/>
    </source>
</evidence>
<evidence type="ECO:0000256" key="2">
    <source>
        <dbReference type="ARBA" id="ARBA00022475"/>
    </source>
</evidence>
<dbReference type="GO" id="GO:0005886">
    <property type="term" value="C:plasma membrane"/>
    <property type="evidence" value="ECO:0007669"/>
    <property type="project" value="UniProtKB-SubCell"/>
</dbReference>
<dbReference type="GO" id="GO:0050909">
    <property type="term" value="P:sensory perception of taste"/>
    <property type="evidence" value="ECO:0007669"/>
    <property type="project" value="InterPro"/>
</dbReference>
<keyword evidence="10" id="KW-1185">Reference proteome</keyword>
<keyword evidence="3 8" id="KW-0812">Transmembrane</keyword>
<dbReference type="EMBL" id="JALNTZ010000009">
    <property type="protein sequence ID" value="KAJ3641795.1"/>
    <property type="molecule type" value="Genomic_DNA"/>
</dbReference>